<proteinExistence type="predicted"/>
<sequence>MFTEPRYYVTITYIIHHKRPRGRLAPNFLKRISRFLKLPHLETLIDHYTNRLRIHRENIRRSVIIQHLIKQIPSFTLFTILEKNFQKHIPSMWIHSKLLLQQRPVTHHSFLILTFLKPILHKSSIHNPIVNSTLTFQLIKELIRLI</sequence>
<evidence type="ECO:0000313" key="1">
    <source>
        <dbReference type="EMBL" id="KAH0921177.1"/>
    </source>
</evidence>
<organism evidence="1 2">
    <name type="scientific">Brassica napus</name>
    <name type="common">Rape</name>
    <dbReference type="NCBI Taxonomy" id="3708"/>
    <lineage>
        <taxon>Eukaryota</taxon>
        <taxon>Viridiplantae</taxon>
        <taxon>Streptophyta</taxon>
        <taxon>Embryophyta</taxon>
        <taxon>Tracheophyta</taxon>
        <taxon>Spermatophyta</taxon>
        <taxon>Magnoliopsida</taxon>
        <taxon>eudicotyledons</taxon>
        <taxon>Gunneridae</taxon>
        <taxon>Pentapetalae</taxon>
        <taxon>rosids</taxon>
        <taxon>malvids</taxon>
        <taxon>Brassicales</taxon>
        <taxon>Brassicaceae</taxon>
        <taxon>Brassiceae</taxon>
        <taxon>Brassica</taxon>
    </lineage>
</organism>
<keyword evidence="2" id="KW-1185">Reference proteome</keyword>
<dbReference type="Proteomes" id="UP000824890">
    <property type="component" value="Unassembled WGS sequence"/>
</dbReference>
<comment type="caution">
    <text evidence="1">The sequence shown here is derived from an EMBL/GenBank/DDBJ whole genome shotgun (WGS) entry which is preliminary data.</text>
</comment>
<accession>A0ABQ8CVQ5</accession>
<evidence type="ECO:0000313" key="2">
    <source>
        <dbReference type="Proteomes" id="UP000824890"/>
    </source>
</evidence>
<gene>
    <name evidence="1" type="ORF">HID58_021195</name>
</gene>
<reference evidence="1 2" key="1">
    <citation type="submission" date="2021-05" db="EMBL/GenBank/DDBJ databases">
        <title>Genome Assembly of Synthetic Allotetraploid Brassica napus Reveals Homoeologous Exchanges between Subgenomes.</title>
        <authorList>
            <person name="Davis J.T."/>
        </authorList>
    </citation>
    <scope>NUCLEOTIDE SEQUENCE [LARGE SCALE GENOMIC DNA]</scope>
    <source>
        <strain evidence="2">cv. Da-Ae</strain>
        <tissue evidence="1">Seedling</tissue>
    </source>
</reference>
<protein>
    <submittedName>
        <fullName evidence="1">Uncharacterized protein</fullName>
    </submittedName>
</protein>
<name>A0ABQ8CVQ5_BRANA</name>
<dbReference type="EMBL" id="JAGKQM010000006">
    <property type="protein sequence ID" value="KAH0921177.1"/>
    <property type="molecule type" value="Genomic_DNA"/>
</dbReference>